<dbReference type="AlphaFoldDB" id="A0A9N8YRV1"/>
<reference evidence="1" key="1">
    <citation type="submission" date="2021-06" db="EMBL/GenBank/DDBJ databases">
        <authorList>
            <person name="Kallberg Y."/>
            <person name="Tangrot J."/>
            <person name="Rosling A."/>
        </authorList>
    </citation>
    <scope>NUCLEOTIDE SEQUENCE</scope>
    <source>
        <strain evidence="1">MA453B</strain>
    </source>
</reference>
<keyword evidence="2" id="KW-1185">Reference proteome</keyword>
<dbReference type="Proteomes" id="UP000789405">
    <property type="component" value="Unassembled WGS sequence"/>
</dbReference>
<evidence type="ECO:0000313" key="1">
    <source>
        <dbReference type="EMBL" id="CAG8443216.1"/>
    </source>
</evidence>
<accession>A0A9N8YRV1</accession>
<sequence>MPHISTMDLDLFFITLPSQSSIPQHPSTPRSISTDSDEFYGLFPFPKPFKANPVLVKTVNQEGGMAEKMNGLAFYLIVIHAALESVVSVL</sequence>
<organism evidence="1 2">
    <name type="scientific">Dentiscutata erythropus</name>
    <dbReference type="NCBI Taxonomy" id="1348616"/>
    <lineage>
        <taxon>Eukaryota</taxon>
        <taxon>Fungi</taxon>
        <taxon>Fungi incertae sedis</taxon>
        <taxon>Mucoromycota</taxon>
        <taxon>Glomeromycotina</taxon>
        <taxon>Glomeromycetes</taxon>
        <taxon>Diversisporales</taxon>
        <taxon>Gigasporaceae</taxon>
        <taxon>Dentiscutata</taxon>
    </lineage>
</organism>
<comment type="caution">
    <text evidence="1">The sequence shown here is derived from an EMBL/GenBank/DDBJ whole genome shotgun (WGS) entry which is preliminary data.</text>
</comment>
<gene>
    <name evidence="1" type="ORF">DERYTH_LOCUS15</name>
</gene>
<proteinExistence type="predicted"/>
<name>A0A9N8YRV1_9GLOM</name>
<evidence type="ECO:0000313" key="2">
    <source>
        <dbReference type="Proteomes" id="UP000789405"/>
    </source>
</evidence>
<protein>
    <submittedName>
        <fullName evidence="1">1107_t:CDS:1</fullName>
    </submittedName>
</protein>
<dbReference type="EMBL" id="CAJVPY010000003">
    <property type="protein sequence ID" value="CAG8443216.1"/>
    <property type="molecule type" value="Genomic_DNA"/>
</dbReference>